<feature type="compositionally biased region" description="Polar residues" evidence="1">
    <location>
        <begin position="10"/>
        <end position="23"/>
    </location>
</feature>
<protein>
    <submittedName>
        <fullName evidence="2">Uncharacterized protein</fullName>
    </submittedName>
</protein>
<accession>A0ABR1VJC5</accession>
<sequence length="165" mass="18406">MCYTSPRHLNATNNNADDPSTAGTFGLDFGPRGDDAFERCCHPPDNQRLPGWDPIPYLYQKEKNCGGMNFCFTADPTAAQNWTWCVQHAAARLMDEFRAEGQVLNFTVEEAVEAECEVVYYDWLRNPMLVRQPNPEKCLSGAIQASGVSIRVLLLVGLVASVYLL</sequence>
<feature type="region of interest" description="Disordered" evidence="1">
    <location>
        <begin position="1"/>
        <end position="27"/>
    </location>
</feature>
<gene>
    <name evidence="2" type="ORF">PG997_011537</name>
</gene>
<comment type="caution">
    <text evidence="2">The sequence shown here is derived from an EMBL/GenBank/DDBJ whole genome shotgun (WGS) entry which is preliminary data.</text>
</comment>
<evidence type="ECO:0000256" key="1">
    <source>
        <dbReference type="SAM" id="MobiDB-lite"/>
    </source>
</evidence>
<dbReference type="EMBL" id="JAQQWN010000008">
    <property type="protein sequence ID" value="KAK8071334.1"/>
    <property type="molecule type" value="Genomic_DNA"/>
</dbReference>
<evidence type="ECO:0000313" key="3">
    <source>
        <dbReference type="Proteomes" id="UP001433268"/>
    </source>
</evidence>
<dbReference type="RefSeq" id="XP_066665142.1">
    <property type="nucleotide sequence ID" value="XM_066815852.1"/>
</dbReference>
<dbReference type="GeneID" id="92048912"/>
<reference evidence="2 3" key="1">
    <citation type="submission" date="2023-01" db="EMBL/GenBank/DDBJ databases">
        <title>Analysis of 21 Apiospora genomes using comparative genomics revels a genus with tremendous synthesis potential of carbohydrate active enzymes and secondary metabolites.</title>
        <authorList>
            <person name="Sorensen T."/>
        </authorList>
    </citation>
    <scope>NUCLEOTIDE SEQUENCE [LARGE SCALE GENOMIC DNA]</scope>
    <source>
        <strain evidence="2 3">CBS 114990</strain>
    </source>
</reference>
<proteinExistence type="predicted"/>
<keyword evidence="3" id="KW-1185">Reference proteome</keyword>
<dbReference type="Proteomes" id="UP001433268">
    <property type="component" value="Unassembled WGS sequence"/>
</dbReference>
<organism evidence="2 3">
    <name type="scientific">Apiospora hydei</name>
    <dbReference type="NCBI Taxonomy" id="1337664"/>
    <lineage>
        <taxon>Eukaryota</taxon>
        <taxon>Fungi</taxon>
        <taxon>Dikarya</taxon>
        <taxon>Ascomycota</taxon>
        <taxon>Pezizomycotina</taxon>
        <taxon>Sordariomycetes</taxon>
        <taxon>Xylariomycetidae</taxon>
        <taxon>Amphisphaeriales</taxon>
        <taxon>Apiosporaceae</taxon>
        <taxon>Apiospora</taxon>
    </lineage>
</organism>
<name>A0ABR1VJC5_9PEZI</name>
<evidence type="ECO:0000313" key="2">
    <source>
        <dbReference type="EMBL" id="KAK8071334.1"/>
    </source>
</evidence>